<keyword evidence="3" id="KW-0804">Transcription</keyword>
<dbReference type="InterPro" id="IPR036390">
    <property type="entry name" value="WH_DNA-bd_sf"/>
</dbReference>
<dbReference type="Pfam" id="PF01638">
    <property type="entry name" value="HxlR"/>
    <property type="match status" value="1"/>
</dbReference>
<evidence type="ECO:0000256" key="3">
    <source>
        <dbReference type="ARBA" id="ARBA00023163"/>
    </source>
</evidence>
<dbReference type="SUPFAM" id="SSF46785">
    <property type="entry name" value="Winged helix' DNA-binding domain"/>
    <property type="match status" value="1"/>
</dbReference>
<evidence type="ECO:0000313" key="6">
    <source>
        <dbReference type="Proteomes" id="UP001215461"/>
    </source>
</evidence>
<accession>A0ABD4XKZ5</accession>
<dbReference type="InterPro" id="IPR036388">
    <property type="entry name" value="WH-like_DNA-bd_sf"/>
</dbReference>
<dbReference type="GO" id="GO:0003677">
    <property type="term" value="F:DNA binding"/>
    <property type="evidence" value="ECO:0007669"/>
    <property type="project" value="UniProtKB-KW"/>
</dbReference>
<sequence>MTDTVRKYALDKIQQKDFNCAKEYTLSMFSGKYKIVILYQLHYDGKMRFGEIQKSLDHATHKVLSQQLKELSEDGLIDRQEGLVNNRKAVFYSLTMTGRSLMPIIEMMFSWGTKRLESLQIDYTKE</sequence>
<keyword evidence="1" id="KW-0805">Transcription regulation</keyword>
<evidence type="ECO:0000259" key="4">
    <source>
        <dbReference type="PROSITE" id="PS51118"/>
    </source>
</evidence>
<protein>
    <submittedName>
        <fullName evidence="5">Helix-turn-helix transcriptional regulator</fullName>
    </submittedName>
</protein>
<organism evidence="5 6">
    <name type="scientific">Weissella paramesenteroides</name>
    <name type="common">Leuconostoc paramesenteroides</name>
    <dbReference type="NCBI Taxonomy" id="1249"/>
    <lineage>
        <taxon>Bacteria</taxon>
        <taxon>Bacillati</taxon>
        <taxon>Bacillota</taxon>
        <taxon>Bacilli</taxon>
        <taxon>Lactobacillales</taxon>
        <taxon>Lactobacillaceae</taxon>
        <taxon>Weissella</taxon>
    </lineage>
</organism>
<dbReference type="InterPro" id="IPR002577">
    <property type="entry name" value="HTH_HxlR"/>
</dbReference>
<gene>
    <name evidence="5" type="ORF">G9403_08920</name>
</gene>
<keyword evidence="2" id="KW-0238">DNA-binding</keyword>
<reference evidence="5 6" key="1">
    <citation type="submission" date="2020-03" db="EMBL/GenBank/DDBJ databases">
        <title>Comparative genomics of Weissella paramesenteroides.</title>
        <authorList>
            <person name="Kant R."/>
            <person name="Takala T."/>
            <person name="Saris P."/>
        </authorList>
    </citation>
    <scope>NUCLEOTIDE SEQUENCE [LARGE SCALE GENOMIC DNA]</scope>
    <source>
        <strain evidence="5 6">SJ27-4</strain>
    </source>
</reference>
<dbReference type="Gene3D" id="1.10.10.10">
    <property type="entry name" value="Winged helix-like DNA-binding domain superfamily/Winged helix DNA-binding domain"/>
    <property type="match status" value="1"/>
</dbReference>
<evidence type="ECO:0000256" key="2">
    <source>
        <dbReference type="ARBA" id="ARBA00023125"/>
    </source>
</evidence>
<dbReference type="Proteomes" id="UP001215461">
    <property type="component" value="Unassembled WGS sequence"/>
</dbReference>
<proteinExistence type="predicted"/>
<evidence type="ECO:0000313" key="5">
    <source>
        <dbReference type="EMBL" id="MDF8371757.1"/>
    </source>
</evidence>
<dbReference type="PANTHER" id="PTHR33204:SF38">
    <property type="entry name" value="HTH-TYPE TRANSCRIPTIONAL ACTIVATOR HXLR"/>
    <property type="match status" value="1"/>
</dbReference>
<dbReference type="EMBL" id="JAANXN010000012">
    <property type="protein sequence ID" value="MDF8371757.1"/>
    <property type="molecule type" value="Genomic_DNA"/>
</dbReference>
<comment type="caution">
    <text evidence="5">The sequence shown here is derived from an EMBL/GenBank/DDBJ whole genome shotgun (WGS) entry which is preliminary data.</text>
</comment>
<dbReference type="PROSITE" id="PS51118">
    <property type="entry name" value="HTH_HXLR"/>
    <property type="match status" value="1"/>
</dbReference>
<feature type="domain" description="HTH hxlR-type" evidence="4">
    <location>
        <begin position="20"/>
        <end position="120"/>
    </location>
</feature>
<dbReference type="PANTHER" id="PTHR33204">
    <property type="entry name" value="TRANSCRIPTIONAL REGULATOR, MARR FAMILY"/>
    <property type="match status" value="1"/>
</dbReference>
<evidence type="ECO:0000256" key="1">
    <source>
        <dbReference type="ARBA" id="ARBA00023015"/>
    </source>
</evidence>
<name>A0ABD4XKZ5_WEIPA</name>
<dbReference type="RefSeq" id="WP_275016363.1">
    <property type="nucleotide sequence ID" value="NZ_CP118737.1"/>
</dbReference>
<dbReference type="AlphaFoldDB" id="A0ABD4XKZ5"/>